<dbReference type="Pfam" id="PF06439">
    <property type="entry name" value="3keto-disac_hyd"/>
    <property type="match status" value="2"/>
</dbReference>
<sequence length="455" mass="51158">MKQIATLFFLFTALFSNAQSNNWQSLFDGKTLNGWKQLTGSATYNVENGMIVGTTVEKSPNSFLASDKRITGDFVLELETMMTDSVSNSGIQFKSNFDPKANDGKGKVYGYQYDVDPSGRKWSGGIYDEGRREWLYPVSNNPQGQILFTPNVFHKVRIECIGQKVKTWLDDQPVSFLVDSLSANQGIIALQVHAIGKAKDAGIKIYWKNIRIQTKNIKELPFPNGVYVAGLVPNKLTSYEEQNGWKLLFDGKTTNGWVGAHKKTFPEKGWRVKDGILQVMASNGDESTNGGDIVSQQEYAAFDLSFDFKLTEGANSGIKYFVTLNEKSKGSAIGLEYQLLDDERHPDAKLGRDGNRTLGSLYDLITAKKTQRFFRKPGNWNTGRVIVYPNNHVEHYLNGVKVLEYERGSQAFRDLVAQSKYKIWPDFGEAPKGHILIQDHGNEVSFRSIKIKELK</sequence>
<dbReference type="InterPro" id="IPR010496">
    <property type="entry name" value="AL/BT2_dom"/>
</dbReference>
<dbReference type="Gene3D" id="2.60.120.560">
    <property type="entry name" value="Exo-inulinase, domain 1"/>
    <property type="match status" value="2"/>
</dbReference>
<organism evidence="3 4">
    <name type="scientific">Flavobacterium nitrogenifigens</name>
    <dbReference type="NCBI Taxonomy" id="1617283"/>
    <lineage>
        <taxon>Bacteria</taxon>
        <taxon>Pseudomonadati</taxon>
        <taxon>Bacteroidota</taxon>
        <taxon>Flavobacteriia</taxon>
        <taxon>Flavobacteriales</taxon>
        <taxon>Flavobacteriaceae</taxon>
        <taxon>Flavobacterium</taxon>
    </lineage>
</organism>
<reference evidence="3 4" key="1">
    <citation type="submission" date="2020-08" db="EMBL/GenBank/DDBJ databases">
        <title>Functional genomics of gut bacteria from endangered species of beetles.</title>
        <authorList>
            <person name="Carlos-Shanley C."/>
        </authorList>
    </citation>
    <scope>NUCLEOTIDE SEQUENCE [LARGE SCALE GENOMIC DNA]</scope>
    <source>
        <strain evidence="3 4">S00142</strain>
    </source>
</reference>
<evidence type="ECO:0000313" key="3">
    <source>
        <dbReference type="EMBL" id="MBB4802605.1"/>
    </source>
</evidence>
<feature type="chain" id="PRO_5031184372" description="3-keto-alpha-glucoside-1,2-lyase/3-keto-2-hydroxy-glucal hydratase domain-containing protein" evidence="1">
    <location>
        <begin position="19"/>
        <end position="455"/>
    </location>
</feature>
<feature type="signal peptide" evidence="1">
    <location>
        <begin position="1"/>
        <end position="18"/>
    </location>
</feature>
<keyword evidence="1" id="KW-0732">Signal</keyword>
<proteinExistence type="predicted"/>
<comment type="caution">
    <text evidence="3">The sequence shown here is derived from an EMBL/GenBank/DDBJ whole genome shotgun (WGS) entry which is preliminary data.</text>
</comment>
<dbReference type="EMBL" id="JACHLD010000004">
    <property type="protein sequence ID" value="MBB4802605.1"/>
    <property type="molecule type" value="Genomic_DNA"/>
</dbReference>
<dbReference type="RefSeq" id="WP_184162682.1">
    <property type="nucleotide sequence ID" value="NZ_JACHLD010000004.1"/>
</dbReference>
<dbReference type="AlphaFoldDB" id="A0A7W7IZ81"/>
<dbReference type="GO" id="GO:0016787">
    <property type="term" value="F:hydrolase activity"/>
    <property type="evidence" value="ECO:0007669"/>
    <property type="project" value="InterPro"/>
</dbReference>
<evidence type="ECO:0000313" key="4">
    <source>
        <dbReference type="Proteomes" id="UP000561681"/>
    </source>
</evidence>
<feature type="domain" description="3-keto-alpha-glucoside-1,2-lyase/3-keto-2-hydroxy-glucal hydratase" evidence="2">
    <location>
        <begin position="23"/>
        <end position="213"/>
    </location>
</feature>
<gene>
    <name evidence="3" type="ORF">HNP37_002680</name>
</gene>
<feature type="domain" description="3-keto-alpha-glucoside-1,2-lyase/3-keto-2-hydroxy-glucal hydratase" evidence="2">
    <location>
        <begin position="244"/>
        <end position="452"/>
    </location>
</feature>
<keyword evidence="4" id="KW-1185">Reference proteome</keyword>
<evidence type="ECO:0000256" key="1">
    <source>
        <dbReference type="SAM" id="SignalP"/>
    </source>
</evidence>
<evidence type="ECO:0000259" key="2">
    <source>
        <dbReference type="Pfam" id="PF06439"/>
    </source>
</evidence>
<protein>
    <recommendedName>
        <fullName evidence="2">3-keto-alpha-glucoside-1,2-lyase/3-keto-2-hydroxy-glucal hydratase domain-containing protein</fullName>
    </recommendedName>
</protein>
<name>A0A7W7IZ81_9FLAO</name>
<dbReference type="Proteomes" id="UP000561681">
    <property type="component" value="Unassembled WGS sequence"/>
</dbReference>
<accession>A0A7W7IZ81</accession>